<sequence length="215" mass="24190">MRRNCFKQGAIFRAVTAVISMSVEQSLNTRRRNKLLNEAQATMEVGKILGLDFEGKENEVIGKLAELEEKDMERVEGEADDDEADTVGCCTLKVENVEPMPLNILKFDFLGKDSIIYQNEVEVELPVFKAIQQFRTGKSGGNDLFDKLDTNKLNAHLKELMPGLIAKVFRTYNASITLDEMFRSVVAQLRLLCYGLLFVIRNLLWSAMLGSGCKS</sequence>
<keyword evidence="2" id="KW-1185">Reference proteome</keyword>
<dbReference type="Proteomes" id="UP001060215">
    <property type="component" value="Chromosome 12"/>
</dbReference>
<organism evidence="1 2">
    <name type="scientific">Camellia lanceoleosa</name>
    <dbReference type="NCBI Taxonomy" id="1840588"/>
    <lineage>
        <taxon>Eukaryota</taxon>
        <taxon>Viridiplantae</taxon>
        <taxon>Streptophyta</taxon>
        <taxon>Embryophyta</taxon>
        <taxon>Tracheophyta</taxon>
        <taxon>Spermatophyta</taxon>
        <taxon>Magnoliopsida</taxon>
        <taxon>eudicotyledons</taxon>
        <taxon>Gunneridae</taxon>
        <taxon>Pentapetalae</taxon>
        <taxon>asterids</taxon>
        <taxon>Ericales</taxon>
        <taxon>Theaceae</taxon>
        <taxon>Camellia</taxon>
    </lineage>
</organism>
<gene>
    <name evidence="1" type="ORF">LOK49_LG11G02137</name>
</gene>
<evidence type="ECO:0000313" key="2">
    <source>
        <dbReference type="Proteomes" id="UP001060215"/>
    </source>
</evidence>
<evidence type="ECO:0000313" key="1">
    <source>
        <dbReference type="EMBL" id="KAI7993712.1"/>
    </source>
</evidence>
<dbReference type="EMBL" id="CM045769">
    <property type="protein sequence ID" value="KAI7993712.1"/>
    <property type="molecule type" value="Genomic_DNA"/>
</dbReference>
<comment type="caution">
    <text evidence="1">The sequence shown here is derived from an EMBL/GenBank/DDBJ whole genome shotgun (WGS) entry which is preliminary data.</text>
</comment>
<protein>
    <submittedName>
        <fullName evidence="1">DNA topoisomerase 1</fullName>
    </submittedName>
</protein>
<name>A0ACC0G069_9ERIC</name>
<reference evidence="1 2" key="1">
    <citation type="journal article" date="2022" name="Plant J.">
        <title>Chromosome-level genome of Camellia lanceoleosa provides a valuable resource for understanding genome evolution and self-incompatibility.</title>
        <authorList>
            <person name="Gong W."/>
            <person name="Xiao S."/>
            <person name="Wang L."/>
            <person name="Liao Z."/>
            <person name="Chang Y."/>
            <person name="Mo W."/>
            <person name="Hu G."/>
            <person name="Li W."/>
            <person name="Zhao G."/>
            <person name="Zhu H."/>
            <person name="Hu X."/>
            <person name="Ji K."/>
            <person name="Xiang X."/>
            <person name="Song Q."/>
            <person name="Yuan D."/>
            <person name="Jin S."/>
            <person name="Zhang L."/>
        </authorList>
    </citation>
    <scope>NUCLEOTIDE SEQUENCE [LARGE SCALE GENOMIC DNA]</scope>
    <source>
        <strain evidence="1">SQ_2022a</strain>
    </source>
</reference>
<accession>A0ACC0G069</accession>
<proteinExistence type="predicted"/>